<keyword evidence="3" id="KW-1185">Reference proteome</keyword>
<dbReference type="RefSeq" id="WP_108737677.1">
    <property type="nucleotide sequence ID" value="NZ_CP020919.1"/>
</dbReference>
<dbReference type="AlphaFoldDB" id="A0A2S1LR54"/>
<feature type="transmembrane region" description="Helical" evidence="1">
    <location>
        <begin position="7"/>
        <end position="24"/>
    </location>
</feature>
<keyword evidence="1" id="KW-0472">Membrane</keyword>
<evidence type="ECO:0000313" key="2">
    <source>
        <dbReference type="EMBL" id="AWG26141.1"/>
    </source>
</evidence>
<proteinExistence type="predicted"/>
<dbReference type="OrthoDB" id="9801609at2"/>
<evidence type="ECO:0000313" key="3">
    <source>
        <dbReference type="Proteomes" id="UP000244677"/>
    </source>
</evidence>
<organism evidence="2 3">
    <name type="scientific">Flavobacterium kingsejongi</name>
    <dbReference type="NCBI Taxonomy" id="1678728"/>
    <lineage>
        <taxon>Bacteria</taxon>
        <taxon>Pseudomonadati</taxon>
        <taxon>Bacteroidota</taxon>
        <taxon>Flavobacteriia</taxon>
        <taxon>Flavobacteriales</taxon>
        <taxon>Flavobacteriaceae</taxon>
        <taxon>Flavobacterium</taxon>
    </lineage>
</organism>
<feature type="transmembrane region" description="Helical" evidence="1">
    <location>
        <begin position="30"/>
        <end position="48"/>
    </location>
</feature>
<name>A0A2S1LR54_9FLAO</name>
<accession>A0A2S1LR54</accession>
<sequence>MQVLKYILLVGSILMLAINIYDTFTGLHPSYFSIFANVVVIIAMVLSIRYTNKQKKNTPLS</sequence>
<evidence type="ECO:0000256" key="1">
    <source>
        <dbReference type="SAM" id="Phobius"/>
    </source>
</evidence>
<dbReference type="KEGG" id="fki:FK004_13345"/>
<keyword evidence="1" id="KW-1133">Transmembrane helix</keyword>
<dbReference type="EMBL" id="CP020919">
    <property type="protein sequence ID" value="AWG26141.1"/>
    <property type="molecule type" value="Genomic_DNA"/>
</dbReference>
<gene>
    <name evidence="2" type="ORF">FK004_13345</name>
</gene>
<keyword evidence="1" id="KW-0812">Transmembrane</keyword>
<protein>
    <submittedName>
        <fullName evidence="2">Uncharacterized protein</fullName>
    </submittedName>
</protein>
<reference evidence="2 3" key="1">
    <citation type="submission" date="2017-04" db="EMBL/GenBank/DDBJ databases">
        <title>Complete genome sequence of Flavobacterium kingsejong AJ004.</title>
        <authorList>
            <person name="Lee P.C."/>
        </authorList>
    </citation>
    <scope>NUCLEOTIDE SEQUENCE [LARGE SCALE GENOMIC DNA]</scope>
    <source>
        <strain evidence="2 3">AJ004</strain>
    </source>
</reference>
<dbReference type="Proteomes" id="UP000244677">
    <property type="component" value="Chromosome"/>
</dbReference>